<dbReference type="EMBL" id="NXLT01000001">
    <property type="protein sequence ID" value="RDU68507.1"/>
    <property type="molecule type" value="Genomic_DNA"/>
</dbReference>
<dbReference type="RefSeq" id="WP_115570453.1">
    <property type="nucleotide sequence ID" value="NZ_NXLT01000001.1"/>
</dbReference>
<dbReference type="AlphaFoldDB" id="A0A3D8IT84"/>
<evidence type="ECO:0000313" key="2">
    <source>
        <dbReference type="EMBL" id="RDU68507.1"/>
    </source>
</evidence>
<keyword evidence="3" id="KW-1185">Reference proteome</keyword>
<evidence type="ECO:0000259" key="1">
    <source>
        <dbReference type="Pfam" id="PF13274"/>
    </source>
</evidence>
<accession>A0A3D8IT84</accession>
<feature type="domain" description="Antitoxin SocA-like Panacea" evidence="1">
    <location>
        <begin position="31"/>
        <end position="128"/>
    </location>
</feature>
<dbReference type="Proteomes" id="UP000256514">
    <property type="component" value="Unassembled WGS sequence"/>
</dbReference>
<comment type="caution">
    <text evidence="2">The sequence shown here is derived from an EMBL/GenBank/DDBJ whole genome shotgun (WGS) entry which is preliminary data.</text>
</comment>
<dbReference type="InterPro" id="IPR025272">
    <property type="entry name" value="SocA_Panacea"/>
</dbReference>
<organism evidence="2 3">
    <name type="scientific">Helicobacter equorum</name>
    <dbReference type="NCBI Taxonomy" id="361872"/>
    <lineage>
        <taxon>Bacteria</taxon>
        <taxon>Pseudomonadati</taxon>
        <taxon>Campylobacterota</taxon>
        <taxon>Epsilonproteobacteria</taxon>
        <taxon>Campylobacterales</taxon>
        <taxon>Helicobacteraceae</taxon>
        <taxon>Helicobacter</taxon>
    </lineage>
</organism>
<dbReference type="Pfam" id="PF13274">
    <property type="entry name" value="SocA_Panacea"/>
    <property type="match status" value="1"/>
</dbReference>
<sequence length="164" mass="19525">MKAVDVAKYFITINGQKNSDDEGNNLSKLKLQKLLYYAQGYYLALYNKALFDEEIRAWEHGPVVKEVYDHFKNIQGNFIPTIKKNTLDEREQTCMSLEQKETIEEVYELMGQYSAWKLREKTHNETPWLETYDEKNKSNAEANIIPKETIKKYFKNYIKDEEEF</sequence>
<name>A0A3D8IT84_9HELI</name>
<gene>
    <name evidence="2" type="ORF">CQA54_01490</name>
</gene>
<protein>
    <recommendedName>
        <fullName evidence="1">Antitoxin SocA-like Panacea domain-containing protein</fullName>
    </recommendedName>
</protein>
<evidence type="ECO:0000313" key="3">
    <source>
        <dbReference type="Proteomes" id="UP000256514"/>
    </source>
</evidence>
<dbReference type="OrthoDB" id="9799173at2"/>
<proteinExistence type="predicted"/>
<reference evidence="2 3" key="1">
    <citation type="submission" date="2018-04" db="EMBL/GenBank/DDBJ databases">
        <title>Novel Campyloabacter and Helicobacter Species and Strains.</title>
        <authorList>
            <person name="Mannion A.J."/>
            <person name="Shen Z."/>
            <person name="Fox J.G."/>
        </authorList>
    </citation>
    <scope>NUCLEOTIDE SEQUENCE [LARGE SCALE GENOMIC DNA]</scope>
    <source>
        <strain evidence="2 3">MIT 12-6600</strain>
    </source>
</reference>